<dbReference type="EMBL" id="JBHUMY010000023">
    <property type="protein sequence ID" value="MFD2662129.1"/>
    <property type="molecule type" value="Genomic_DNA"/>
</dbReference>
<evidence type="ECO:0000313" key="10">
    <source>
        <dbReference type="EMBL" id="MFD2662129.1"/>
    </source>
</evidence>
<keyword evidence="11" id="KW-1185">Reference proteome</keyword>
<protein>
    <recommendedName>
        <fullName evidence="3">Electron transfer flavoprotein subunit beta</fullName>
    </recommendedName>
    <alternativeName>
        <fullName evidence="7">Electron transfer flavoprotein small subunit</fullName>
    </alternativeName>
</protein>
<keyword evidence="5" id="KW-0249">Electron transport</keyword>
<dbReference type="Proteomes" id="UP001597493">
    <property type="component" value="Unassembled WGS sequence"/>
</dbReference>
<sequence>MLKIVVLLKQTFDTEEKIVVRDGAIADDDVKFVINPYDEYALEEALLLREAHGGEIAVITYGEDRSEEALRTALALGADEAYRIEQDGLLEDNAVIAAALAQVIRPMKPDLVLAGLFAVDSGAGSVALQVAERLGIAHASAAVKVDIVPAGDPRLQELPHQAVAAEADGAPSALTAHAGRYALVERDAEGDVESVAVPLPALITAQQGLNEPRYPSLPGIMKAKRKPLNRIRVDDIFDAAAGFPQARTERTALFPPPPRSAGRRLTGSPGEQAAALAGLLRQDGVIGASEPTR</sequence>
<evidence type="ECO:0000256" key="7">
    <source>
        <dbReference type="ARBA" id="ARBA00042002"/>
    </source>
</evidence>
<evidence type="ECO:0000256" key="4">
    <source>
        <dbReference type="ARBA" id="ARBA00022448"/>
    </source>
</evidence>
<evidence type="ECO:0000256" key="8">
    <source>
        <dbReference type="ARBA" id="ARBA00049933"/>
    </source>
</evidence>
<dbReference type="InterPro" id="IPR012255">
    <property type="entry name" value="ETF_b"/>
</dbReference>
<proteinExistence type="inferred from homology"/>
<comment type="caution">
    <text evidence="10">The sequence shown here is derived from an EMBL/GenBank/DDBJ whole genome shotgun (WGS) entry which is preliminary data.</text>
</comment>
<reference evidence="11" key="1">
    <citation type="journal article" date="2019" name="Int. J. Syst. Evol. Microbiol.">
        <title>The Global Catalogue of Microorganisms (GCM) 10K type strain sequencing project: providing services to taxonomists for standard genome sequencing and annotation.</title>
        <authorList>
            <consortium name="The Broad Institute Genomics Platform"/>
            <consortium name="The Broad Institute Genome Sequencing Center for Infectious Disease"/>
            <person name="Wu L."/>
            <person name="Ma J."/>
        </authorList>
    </citation>
    <scope>NUCLEOTIDE SEQUENCE [LARGE SCALE GENOMIC DNA]</scope>
    <source>
        <strain evidence="11">TISTR 1827</strain>
    </source>
</reference>
<evidence type="ECO:0000256" key="6">
    <source>
        <dbReference type="ARBA" id="ARBA00025649"/>
    </source>
</evidence>
<evidence type="ECO:0000256" key="2">
    <source>
        <dbReference type="ARBA" id="ARBA00011355"/>
    </source>
</evidence>
<comment type="subunit">
    <text evidence="2">Heterodimer of an alpha and a beta subunit.</text>
</comment>
<keyword evidence="4" id="KW-0813">Transport</keyword>
<dbReference type="InterPro" id="IPR014729">
    <property type="entry name" value="Rossmann-like_a/b/a_fold"/>
</dbReference>
<comment type="function">
    <text evidence="6">The electron transfer flavoprotein serves as a specific electron acceptor for other dehydrogenases. It transfers the electrons to the main respiratory chain via ETF-ubiquinone oxidoreductase (ETF dehydrogenase).</text>
</comment>
<feature type="domain" description="Electron transfer flavoprotein alpha/beta-subunit N-terminal" evidence="9">
    <location>
        <begin position="22"/>
        <end position="240"/>
    </location>
</feature>
<dbReference type="PANTHER" id="PTHR21294:SF8">
    <property type="entry name" value="ELECTRON TRANSFER FLAVOPROTEIN SUBUNIT BETA"/>
    <property type="match status" value="1"/>
</dbReference>
<dbReference type="CDD" id="cd01714">
    <property type="entry name" value="ETF_beta"/>
    <property type="match status" value="1"/>
</dbReference>
<dbReference type="InterPro" id="IPR014730">
    <property type="entry name" value="ETF_a/b_N"/>
</dbReference>
<dbReference type="Gene3D" id="3.40.50.620">
    <property type="entry name" value="HUPs"/>
    <property type="match status" value="1"/>
</dbReference>
<dbReference type="PROSITE" id="PS01065">
    <property type="entry name" value="ETF_BETA"/>
    <property type="match status" value="1"/>
</dbReference>
<gene>
    <name evidence="10" type="ORF">ACFSW5_17880</name>
</gene>
<dbReference type="SMART" id="SM00893">
    <property type="entry name" value="ETF"/>
    <property type="match status" value="1"/>
</dbReference>
<comment type="cofactor">
    <cofactor evidence="8">
        <name>AMP</name>
        <dbReference type="ChEBI" id="CHEBI:456215"/>
    </cofactor>
</comment>
<dbReference type="PANTHER" id="PTHR21294">
    <property type="entry name" value="ELECTRON TRANSFER FLAVOPROTEIN BETA-SUBUNIT"/>
    <property type="match status" value="1"/>
</dbReference>
<evidence type="ECO:0000313" key="11">
    <source>
        <dbReference type="Proteomes" id="UP001597493"/>
    </source>
</evidence>
<dbReference type="Pfam" id="PF01012">
    <property type="entry name" value="ETF"/>
    <property type="match status" value="1"/>
</dbReference>
<dbReference type="InterPro" id="IPR000049">
    <property type="entry name" value="ET-Flavoprotein_bsu_CS"/>
</dbReference>
<name>A0ABW5R0E9_9BACL</name>
<evidence type="ECO:0000256" key="1">
    <source>
        <dbReference type="ARBA" id="ARBA00007557"/>
    </source>
</evidence>
<dbReference type="InterPro" id="IPR033948">
    <property type="entry name" value="ETF_beta_N"/>
</dbReference>
<dbReference type="RefSeq" id="WP_379275940.1">
    <property type="nucleotide sequence ID" value="NZ_JBHUGT010000023.1"/>
</dbReference>
<evidence type="ECO:0000256" key="3">
    <source>
        <dbReference type="ARBA" id="ARBA00016797"/>
    </source>
</evidence>
<evidence type="ECO:0000256" key="5">
    <source>
        <dbReference type="ARBA" id="ARBA00022982"/>
    </source>
</evidence>
<organism evidence="10 11">
    <name type="scientific">Paenibacillus thailandensis</name>
    <dbReference type="NCBI Taxonomy" id="393250"/>
    <lineage>
        <taxon>Bacteria</taxon>
        <taxon>Bacillati</taxon>
        <taxon>Bacillota</taxon>
        <taxon>Bacilli</taxon>
        <taxon>Bacillales</taxon>
        <taxon>Paenibacillaceae</taxon>
        <taxon>Paenibacillus</taxon>
    </lineage>
</organism>
<evidence type="ECO:0000259" key="9">
    <source>
        <dbReference type="SMART" id="SM00893"/>
    </source>
</evidence>
<dbReference type="SUPFAM" id="SSF52402">
    <property type="entry name" value="Adenine nucleotide alpha hydrolases-like"/>
    <property type="match status" value="1"/>
</dbReference>
<comment type="similarity">
    <text evidence="1">Belongs to the ETF beta-subunit/FixA family.</text>
</comment>
<accession>A0ABW5R0E9</accession>
<dbReference type="PIRSF" id="PIRSF000090">
    <property type="entry name" value="Beta-ETF"/>
    <property type="match status" value="1"/>
</dbReference>